<evidence type="ECO:0000313" key="1">
    <source>
        <dbReference type="EMBL" id="QNO49313.1"/>
    </source>
</evidence>
<name>A0A7G9YMS9_9EURY</name>
<protein>
    <submittedName>
        <fullName evidence="1">Uncharacterized protein</fullName>
    </submittedName>
</protein>
<dbReference type="AlphaFoldDB" id="A0A7G9YMS9"/>
<reference evidence="1" key="1">
    <citation type="submission" date="2020-06" db="EMBL/GenBank/DDBJ databases">
        <title>Unique genomic features of the anaerobic methanotrophic archaea.</title>
        <authorList>
            <person name="Chadwick G.L."/>
            <person name="Skennerton C.T."/>
            <person name="Laso-Perez R."/>
            <person name="Leu A.O."/>
            <person name="Speth D.R."/>
            <person name="Yu H."/>
            <person name="Morgan-Lang C."/>
            <person name="Hatzenpichler R."/>
            <person name="Goudeau D."/>
            <person name="Malmstrom R."/>
            <person name="Brazelton W.J."/>
            <person name="Woyke T."/>
            <person name="Hallam S.J."/>
            <person name="Tyson G.W."/>
            <person name="Wegener G."/>
            <person name="Boetius A."/>
            <person name="Orphan V."/>
        </authorList>
    </citation>
    <scope>NUCLEOTIDE SEQUENCE</scope>
</reference>
<gene>
    <name evidence="1" type="ORF">HONBAIEO_00007</name>
    <name evidence="2" type="ORF">JHKIABMC_00041</name>
</gene>
<proteinExistence type="predicted"/>
<organism evidence="1">
    <name type="scientific">Candidatus Methanogaster sp. ANME-2c ERB4</name>
    <dbReference type="NCBI Taxonomy" id="2759911"/>
    <lineage>
        <taxon>Archaea</taxon>
        <taxon>Methanobacteriati</taxon>
        <taxon>Methanobacteriota</taxon>
        <taxon>Stenosarchaea group</taxon>
        <taxon>Methanomicrobia</taxon>
        <taxon>Methanosarcinales</taxon>
        <taxon>ANME-2 cluster</taxon>
        <taxon>Candidatus Methanogasteraceae</taxon>
        <taxon>Candidatus Methanogaster</taxon>
    </lineage>
</organism>
<dbReference type="EMBL" id="MT631379">
    <property type="protein sequence ID" value="QNO49435.1"/>
    <property type="molecule type" value="Genomic_DNA"/>
</dbReference>
<accession>A0A7G9YMS9</accession>
<sequence>MEKKYLNPPNDGINELKGDHMNAIPKIAPILKITMEELERESLDIYLHIRLERCESELLDLARKCGVSSIEDFEEGYQRGNIEEEGTWEDFFRLDHLEAERESIRAALGVIR</sequence>
<dbReference type="EMBL" id="MT631377">
    <property type="protein sequence ID" value="QNO49313.1"/>
    <property type="molecule type" value="Genomic_DNA"/>
</dbReference>
<evidence type="ECO:0000313" key="2">
    <source>
        <dbReference type="EMBL" id="QNO49435.1"/>
    </source>
</evidence>